<evidence type="ECO:0000313" key="2">
    <source>
        <dbReference type="Proteomes" id="UP001448207"/>
    </source>
</evidence>
<proteinExistence type="predicted"/>
<dbReference type="EMBL" id="JBCLYO010000017">
    <property type="protein sequence ID" value="KAL0081741.1"/>
    <property type="molecule type" value="Genomic_DNA"/>
</dbReference>
<sequence>SFFLSLFPTFIIFTRFSGKHTLTLPLLHFYIPPFFFDTRVLTSSDASSSQWPSGLVKMNNPLSNMPCIKNYHPMLLSLI</sequence>
<accession>A0ABR3AVF0</accession>
<name>A0ABR3AVF0_PHYBL</name>
<keyword evidence="2" id="KW-1185">Reference proteome</keyword>
<feature type="non-terminal residue" evidence="1">
    <location>
        <position position="1"/>
    </location>
</feature>
<gene>
    <name evidence="1" type="ORF">J3Q64DRAFT_1866083</name>
</gene>
<evidence type="ECO:0000313" key="1">
    <source>
        <dbReference type="EMBL" id="KAL0081741.1"/>
    </source>
</evidence>
<dbReference type="Proteomes" id="UP001448207">
    <property type="component" value="Unassembled WGS sequence"/>
</dbReference>
<comment type="caution">
    <text evidence="1">The sequence shown here is derived from an EMBL/GenBank/DDBJ whole genome shotgun (WGS) entry which is preliminary data.</text>
</comment>
<feature type="non-terminal residue" evidence="1">
    <location>
        <position position="79"/>
    </location>
</feature>
<reference evidence="1 2" key="1">
    <citation type="submission" date="2024-04" db="EMBL/GenBank/DDBJ databases">
        <title>Symmetric and asymmetric DNA N6-adenine methylation regulates different biological responses in Mucorales.</title>
        <authorList>
            <consortium name="Lawrence Berkeley National Laboratory"/>
            <person name="Lax C."/>
            <person name="Mondo S.J."/>
            <person name="Osorio-Concepcion M."/>
            <person name="Muszewska A."/>
            <person name="Corrochano-Luque M."/>
            <person name="Gutierrez G."/>
            <person name="Riley R."/>
            <person name="Lipzen A."/>
            <person name="Guo J."/>
            <person name="Hundley H."/>
            <person name="Amirebrahimi M."/>
            <person name="Ng V."/>
            <person name="Lorenzo-Gutierrez D."/>
            <person name="Binder U."/>
            <person name="Yang J."/>
            <person name="Song Y."/>
            <person name="Canovas D."/>
            <person name="Navarro E."/>
            <person name="Freitag M."/>
            <person name="Gabaldon T."/>
            <person name="Grigoriev I.V."/>
            <person name="Corrochano L.M."/>
            <person name="Nicolas F.E."/>
            <person name="Garre V."/>
        </authorList>
    </citation>
    <scope>NUCLEOTIDE SEQUENCE [LARGE SCALE GENOMIC DNA]</scope>
    <source>
        <strain evidence="1 2">L51</strain>
    </source>
</reference>
<protein>
    <submittedName>
        <fullName evidence="1">Uncharacterized protein</fullName>
    </submittedName>
</protein>
<organism evidence="1 2">
    <name type="scientific">Phycomyces blakesleeanus</name>
    <dbReference type="NCBI Taxonomy" id="4837"/>
    <lineage>
        <taxon>Eukaryota</taxon>
        <taxon>Fungi</taxon>
        <taxon>Fungi incertae sedis</taxon>
        <taxon>Mucoromycota</taxon>
        <taxon>Mucoromycotina</taxon>
        <taxon>Mucoromycetes</taxon>
        <taxon>Mucorales</taxon>
        <taxon>Phycomycetaceae</taxon>
        <taxon>Phycomyces</taxon>
    </lineage>
</organism>